<keyword evidence="2" id="KW-1185">Reference proteome</keyword>
<sequence>MRGEDRRARSRGRATEEVWIAFAGRAEMAWLRLFRPGFRHCFAALADAEGWTLVDPLSGRLVVQRLAAPRSFDLPGFWRRAGFRVLGPFTPAPPRRSWLPPLLPATCVTACLALLGKRHRFLFSPYALYRTLSREMNGKPLVGKNTLTGPANPG</sequence>
<dbReference type="EMBL" id="CP076448">
    <property type="protein sequence ID" value="QXM23626.1"/>
    <property type="molecule type" value="Genomic_DNA"/>
</dbReference>
<accession>A0A975TZS3</accession>
<dbReference type="RefSeq" id="WP_218284500.1">
    <property type="nucleotide sequence ID" value="NZ_CP076448.1"/>
</dbReference>
<evidence type="ECO:0000313" key="2">
    <source>
        <dbReference type="Proteomes" id="UP000694001"/>
    </source>
</evidence>
<reference evidence="1" key="1">
    <citation type="submission" date="2021-06" db="EMBL/GenBank/DDBJ databases">
        <title>Elioraea tepida, sp. nov., a moderately thermophilic aerobic anoxygenic phototrophic bacterium isolated from an alkaline siliceous hot spring mat community in Yellowstone National Park, WY, USA.</title>
        <authorList>
            <person name="Saini M.K."/>
            <person name="Yoshida S."/>
            <person name="Sebastian A."/>
            <person name="Hirose S."/>
            <person name="Hara E."/>
            <person name="Tamaki H."/>
            <person name="Soulier N.T."/>
            <person name="Albert I."/>
            <person name="Hanada S."/>
            <person name="Bryant D.A."/>
            <person name="Tank M."/>
        </authorList>
    </citation>
    <scope>NUCLEOTIDE SEQUENCE</scope>
    <source>
        <strain evidence="1">MS-P2</strain>
    </source>
</reference>
<dbReference type="Proteomes" id="UP000694001">
    <property type="component" value="Chromosome"/>
</dbReference>
<protein>
    <submittedName>
        <fullName evidence="1">Uncharacterized protein</fullName>
    </submittedName>
</protein>
<name>A0A975TZS3_9PROT</name>
<gene>
    <name evidence="1" type="ORF">KO353_09895</name>
</gene>
<organism evidence="1 2">
    <name type="scientific">Elioraea tepida</name>
    <dbReference type="NCBI Taxonomy" id="2843330"/>
    <lineage>
        <taxon>Bacteria</taxon>
        <taxon>Pseudomonadati</taxon>
        <taxon>Pseudomonadota</taxon>
        <taxon>Alphaproteobacteria</taxon>
        <taxon>Acetobacterales</taxon>
        <taxon>Elioraeaceae</taxon>
        <taxon>Elioraea</taxon>
    </lineage>
</organism>
<evidence type="ECO:0000313" key="1">
    <source>
        <dbReference type="EMBL" id="QXM23626.1"/>
    </source>
</evidence>
<dbReference type="KEGG" id="elio:KO353_09895"/>
<dbReference type="AlphaFoldDB" id="A0A975TZS3"/>
<proteinExistence type="predicted"/>